<dbReference type="AlphaFoldDB" id="A0A073IS65"/>
<keyword evidence="3" id="KW-1185">Reference proteome</keyword>
<dbReference type="Proteomes" id="UP000027665">
    <property type="component" value="Unassembled WGS sequence"/>
</dbReference>
<reference evidence="2 3" key="1">
    <citation type="submission" date="2014-04" db="EMBL/GenBank/DDBJ databases">
        <title>Draft Genome Sequence of Synergistes jonesii.</title>
        <authorList>
            <person name="Coil D.A."/>
            <person name="Eisen J.A."/>
            <person name="Holland-Moritz H.E."/>
        </authorList>
    </citation>
    <scope>NUCLEOTIDE SEQUENCE [LARGE SCALE GENOMIC DNA]</scope>
    <source>
        <strain evidence="2 3">78-1</strain>
    </source>
</reference>
<protein>
    <submittedName>
        <fullName evidence="2">Uncharacterized protein</fullName>
    </submittedName>
</protein>
<dbReference type="GeneID" id="90982841"/>
<evidence type="ECO:0000256" key="1">
    <source>
        <dbReference type="SAM" id="Phobius"/>
    </source>
</evidence>
<gene>
    <name evidence="2" type="ORF">EH55_12840</name>
</gene>
<comment type="caution">
    <text evidence="2">The sequence shown here is derived from an EMBL/GenBank/DDBJ whole genome shotgun (WGS) entry which is preliminary data.</text>
</comment>
<accession>A0A073IS65</accession>
<evidence type="ECO:0000313" key="2">
    <source>
        <dbReference type="EMBL" id="KEJ93183.1"/>
    </source>
</evidence>
<proteinExistence type="predicted"/>
<dbReference type="RefSeq" id="WP_037974525.1">
    <property type="nucleotide sequence ID" value="NZ_JMKI01000006.1"/>
</dbReference>
<dbReference type="EMBL" id="JMKI01000006">
    <property type="protein sequence ID" value="KEJ93183.1"/>
    <property type="molecule type" value="Genomic_DNA"/>
</dbReference>
<name>A0A073IS65_9BACT</name>
<keyword evidence="1" id="KW-1133">Transmembrane helix</keyword>
<feature type="transmembrane region" description="Helical" evidence="1">
    <location>
        <begin position="6"/>
        <end position="30"/>
    </location>
</feature>
<keyword evidence="1" id="KW-0812">Transmembrane</keyword>
<evidence type="ECO:0000313" key="3">
    <source>
        <dbReference type="Proteomes" id="UP000027665"/>
    </source>
</evidence>
<dbReference type="STRING" id="2754.EH55_12840"/>
<organism evidence="2 3">
    <name type="scientific">Synergistes jonesii</name>
    <dbReference type="NCBI Taxonomy" id="2754"/>
    <lineage>
        <taxon>Bacteria</taxon>
        <taxon>Thermotogati</taxon>
        <taxon>Synergistota</taxon>
        <taxon>Synergistia</taxon>
        <taxon>Synergistales</taxon>
        <taxon>Synergistaceae</taxon>
        <taxon>Synergistes</taxon>
    </lineage>
</organism>
<keyword evidence="1" id="KW-0472">Membrane</keyword>
<sequence>MYKTLIVCILSFIAVILLGGVAGWCAWVYFDWCGNRKKLRRLDEYLRAKDRGAYRRREEAD</sequence>